<evidence type="ECO:0000313" key="2">
    <source>
        <dbReference type="EMBL" id="CEI72750.1"/>
    </source>
</evidence>
<keyword evidence="3" id="KW-1185">Reference proteome</keyword>
<dbReference type="KEGG" id="rhom:FRIFI_1214"/>
<sequence>MNKKFIKVSTIVLIPIILLIGFSVFYVKDINDYSDDEFEERLKIEFKNYKEDKYSHILTIKITNNSKDIASLYDMDLSFDHTEKFMEEFGGISPSDVRIVGREEDRFEEGYKMGIDPGKSKDIVFKIPKGLSLDEKVFDIKHPIINYNASFYKFRTSSNSLMIGSGSEGGSKTLFLEEY</sequence>
<dbReference type="AlphaFoldDB" id="A0A2P2BQV6"/>
<name>A0A2P2BQV6_9FIRM</name>
<evidence type="ECO:0000256" key="1">
    <source>
        <dbReference type="SAM" id="Phobius"/>
    </source>
</evidence>
<feature type="transmembrane region" description="Helical" evidence="1">
    <location>
        <begin position="6"/>
        <end position="27"/>
    </location>
</feature>
<organism evidence="2 3">
    <name type="scientific">Romboutsia hominis</name>
    <dbReference type="NCBI Taxonomy" id="1507512"/>
    <lineage>
        <taxon>Bacteria</taxon>
        <taxon>Bacillati</taxon>
        <taxon>Bacillota</taxon>
        <taxon>Clostridia</taxon>
        <taxon>Peptostreptococcales</taxon>
        <taxon>Peptostreptococcaceae</taxon>
        <taxon>Romboutsia</taxon>
    </lineage>
</organism>
<accession>A0A2P2BQV6</accession>
<keyword evidence="1" id="KW-0472">Membrane</keyword>
<keyword evidence="1" id="KW-0812">Transmembrane</keyword>
<dbReference type="EMBL" id="LN650648">
    <property type="protein sequence ID" value="CEI72750.1"/>
    <property type="molecule type" value="Genomic_DNA"/>
</dbReference>
<reference evidence="2 3" key="1">
    <citation type="submission" date="2014-09" db="EMBL/GenBank/DDBJ databases">
        <authorList>
            <person name="Hornung B.V."/>
        </authorList>
    </citation>
    <scope>NUCLEOTIDE SEQUENCE [LARGE SCALE GENOMIC DNA]</scope>
    <source>
        <strain evidence="2 3">FRIFI</strain>
    </source>
</reference>
<proteinExistence type="predicted"/>
<protein>
    <submittedName>
        <fullName evidence="2">Uncharacterized protein</fullName>
    </submittedName>
</protein>
<dbReference type="RefSeq" id="WP_166505329.1">
    <property type="nucleotide sequence ID" value="NZ_LN650648.1"/>
</dbReference>
<gene>
    <name evidence="2" type="ORF">FRIFI_1214</name>
</gene>
<dbReference type="Proteomes" id="UP000245695">
    <property type="component" value="Chromosome 1"/>
</dbReference>
<keyword evidence="1" id="KW-1133">Transmembrane helix</keyword>
<evidence type="ECO:0000313" key="3">
    <source>
        <dbReference type="Proteomes" id="UP000245695"/>
    </source>
</evidence>